<dbReference type="OMA" id="SPHARKH"/>
<dbReference type="OrthoDB" id="5372553at2759"/>
<feature type="compositionally biased region" description="Polar residues" evidence="1">
    <location>
        <begin position="193"/>
        <end position="205"/>
    </location>
</feature>
<feature type="region of interest" description="Disordered" evidence="1">
    <location>
        <begin position="507"/>
        <end position="636"/>
    </location>
</feature>
<reference evidence="3" key="1">
    <citation type="journal article" date="2016" name="Genome Announc.">
        <title>Draft genome sequences of fungus Aspergillus calidoustus.</title>
        <authorList>
            <person name="Horn F."/>
            <person name="Linde J."/>
            <person name="Mattern D.J."/>
            <person name="Walther G."/>
            <person name="Guthke R."/>
            <person name="Scherlach K."/>
            <person name="Martin K."/>
            <person name="Brakhage A.A."/>
            <person name="Petzke L."/>
            <person name="Valiante V."/>
        </authorList>
    </citation>
    <scope>NUCLEOTIDE SEQUENCE [LARGE SCALE GENOMIC DNA]</scope>
    <source>
        <strain evidence="3">SF006504</strain>
    </source>
</reference>
<evidence type="ECO:0008006" key="4">
    <source>
        <dbReference type="Google" id="ProtNLM"/>
    </source>
</evidence>
<feature type="region of interest" description="Disordered" evidence="1">
    <location>
        <begin position="106"/>
        <end position="370"/>
    </location>
</feature>
<feature type="compositionally biased region" description="Low complexity" evidence="1">
    <location>
        <begin position="231"/>
        <end position="265"/>
    </location>
</feature>
<dbReference type="Proteomes" id="UP000054771">
    <property type="component" value="Unassembled WGS sequence"/>
</dbReference>
<feature type="compositionally biased region" description="Polar residues" evidence="1">
    <location>
        <begin position="329"/>
        <end position="339"/>
    </location>
</feature>
<protein>
    <recommendedName>
        <fullName evidence="4">Ataxin-2 C-terminal domain-containing protein</fullName>
    </recommendedName>
</protein>
<accession>A0A0U5FTP2</accession>
<feature type="compositionally biased region" description="Polar residues" evidence="1">
    <location>
        <begin position="121"/>
        <end position="139"/>
    </location>
</feature>
<dbReference type="AlphaFoldDB" id="A0A0U5FTP2"/>
<proteinExistence type="predicted"/>
<evidence type="ECO:0000313" key="3">
    <source>
        <dbReference type="Proteomes" id="UP000054771"/>
    </source>
</evidence>
<feature type="compositionally biased region" description="Polar residues" evidence="1">
    <location>
        <begin position="515"/>
        <end position="600"/>
    </location>
</feature>
<feature type="compositionally biased region" description="Polar residues" evidence="1">
    <location>
        <begin position="312"/>
        <end position="321"/>
    </location>
</feature>
<gene>
    <name evidence="2" type="ORF">ASPCAL03797</name>
</gene>
<feature type="compositionally biased region" description="Polar residues" evidence="1">
    <location>
        <begin position="607"/>
        <end position="616"/>
    </location>
</feature>
<name>A0A0U5FTP2_ASPCI</name>
<dbReference type="EMBL" id="CDMC01000003">
    <property type="protein sequence ID" value="CEL02630.1"/>
    <property type="molecule type" value="Genomic_DNA"/>
</dbReference>
<evidence type="ECO:0000256" key="1">
    <source>
        <dbReference type="SAM" id="MobiDB-lite"/>
    </source>
</evidence>
<keyword evidence="3" id="KW-1185">Reference proteome</keyword>
<sequence>MVETAAERLNRLQMEDLGTARREYISTVDRTRLRNTRVEVIEATRKSNLPGSTEQRIAGANKSRLEGWANVYKEIGDTGELEGLDPLLNGQSHRLQLNDTIRQMKESSHVPSGRQFDGFAKTSQRIPSLQGPTTRSTSAAFRGPGPRPFEPKQLAARPASRTPQPGPGRPQSRISLDPALDLNNGISKKTFKKQNSAGRSTSSAPNIPPLKTRRPIFNGPRAISSPEDFMAAARSNAAAKEAANRQPANSKSPSQVQSASSAVKPLPNSPFPVRKIESEDNGHSTLTNKHMPTDPDANLGSESSNPREQKASGDNGSSTLAKQPKPTQPAISSRSPSSDTPREDSAETSVDQASQVKDEPHSKEPAVADQKVIPVTSVQESAELLLDLSCATPGELGLEPGMSPALVELQGLEFTQFTEPPETPISGLPSVNRRLDFGSTEAESTAAEIDEAPSSPIDEELAAEYRREIDIICNLLEQTTLTDTFCSKLTECKEELELRLRLRRAPKSDVEHNEQLSTSKAPVSENPEISASATSENVARASGESSSPSTDTPRSQSRLNATAPQFTPQSFTQYRSISNATSTDSAGSFQPTPSKSSRQPQPEGAWSETSETQVSQLAIDRDSSQPRPESAPTDSTVIVSRVSDSSLSTHIFGDHLLPGGRTRKPIEIKRAEEAKQTEESHIIGDHLLPGRRATQPSTTKPGTHTVACSVLAHAAAPKPGHISFSLPPPQPKPAIQKIAVPAKSPNGSTLAPNAPAFKPSTLCLRPSNRAATTGPTTDILKPAPAILESIHAPKPQPQATLVSAAPKNLSNGHGLQGSRYADAKWL</sequence>
<evidence type="ECO:0000313" key="2">
    <source>
        <dbReference type="EMBL" id="CEL02630.1"/>
    </source>
</evidence>
<feature type="compositionally biased region" description="Basic and acidic residues" evidence="1">
    <location>
        <begin position="356"/>
        <end position="366"/>
    </location>
</feature>
<feature type="region of interest" description="Disordered" evidence="1">
    <location>
        <begin position="806"/>
        <end position="826"/>
    </location>
</feature>
<organism evidence="2 3">
    <name type="scientific">Aspergillus calidoustus</name>
    <dbReference type="NCBI Taxonomy" id="454130"/>
    <lineage>
        <taxon>Eukaryota</taxon>
        <taxon>Fungi</taxon>
        <taxon>Dikarya</taxon>
        <taxon>Ascomycota</taxon>
        <taxon>Pezizomycotina</taxon>
        <taxon>Eurotiomycetes</taxon>
        <taxon>Eurotiomycetidae</taxon>
        <taxon>Eurotiales</taxon>
        <taxon>Aspergillaceae</taxon>
        <taxon>Aspergillus</taxon>
        <taxon>Aspergillus subgen. Nidulantes</taxon>
    </lineage>
</organism>
<dbReference type="STRING" id="454130.A0A0U5FTP2"/>